<dbReference type="Proteomes" id="UP000789595">
    <property type="component" value="Unassembled WGS sequence"/>
</dbReference>
<evidence type="ECO:0000256" key="8">
    <source>
        <dbReference type="ARBA" id="ARBA00023128"/>
    </source>
</evidence>
<feature type="compositionally biased region" description="Pro residues" evidence="10">
    <location>
        <begin position="364"/>
        <end position="433"/>
    </location>
</feature>
<dbReference type="AlphaFoldDB" id="A0A8J2WML9"/>
<keyword evidence="7" id="KW-0460">Magnesium</keyword>
<evidence type="ECO:0000259" key="12">
    <source>
        <dbReference type="SMART" id="SM00485"/>
    </source>
</evidence>
<dbReference type="InterPro" id="IPR006085">
    <property type="entry name" value="XPG_DNA_repair_N"/>
</dbReference>
<dbReference type="Gene3D" id="1.10.150.20">
    <property type="entry name" value="5' to 3' exonuclease, C-terminal subdomain"/>
    <property type="match status" value="1"/>
</dbReference>
<evidence type="ECO:0000256" key="4">
    <source>
        <dbReference type="ARBA" id="ARBA00022723"/>
    </source>
</evidence>
<sequence>MGIEGLHDATRHLRTPVRICDSYANKRLGVDVSGWLHWAKYKVLKGTGRVPTDADIIEACCSRVKLLLEHRATPVLVFDGAAVPAKAETDARRRAQREEARQAADDLRAAGDLAAMNKKLTEALPVTHELALQLREEVQSRWGASVDCLVAPYEADAQLAALARSGEVDAVVTRDGDFLAYLLPPAVVLFDLTAEGEVDEQRVGDLLDATLGASPPVDLSSWSYDKWQLACCIAGCDYVESVDGVGLMTALRLVDEHDGDVAAILQAIEDDPGLGAVPADYEEKLHQAYLTFRYQTVYDRGTRTTRPLRPLPEAVVERYGAAPPFLGAPLAPDDAPGVAEGRLNPSPPHYPFGYVPPPPPPVVPPPSPPAPPPPPRSTPPPSPPPPAALPSPPPPAPAPAPAPAAPPPPLAPPRFPALPPAAPPAAPPAPAAPAPDAVVQRPAKRRRLESFIPTSPPALALSKLLVGAAAVGVGAYFANSLLG</sequence>
<dbReference type="Pfam" id="PF00867">
    <property type="entry name" value="XPG_I"/>
    <property type="match status" value="1"/>
</dbReference>
<dbReference type="GO" id="GO:0046872">
    <property type="term" value="F:metal ion binding"/>
    <property type="evidence" value="ECO:0007669"/>
    <property type="project" value="UniProtKB-KW"/>
</dbReference>
<dbReference type="SUPFAM" id="SSF88723">
    <property type="entry name" value="PIN domain-like"/>
    <property type="match status" value="1"/>
</dbReference>
<dbReference type="InterPro" id="IPR008918">
    <property type="entry name" value="HhH2"/>
</dbReference>
<keyword evidence="14" id="KW-1185">Reference proteome</keyword>
<evidence type="ECO:0000256" key="7">
    <source>
        <dbReference type="ARBA" id="ARBA00022842"/>
    </source>
</evidence>
<dbReference type="Gene3D" id="3.40.50.1010">
    <property type="entry name" value="5'-nuclease"/>
    <property type="match status" value="1"/>
</dbReference>
<feature type="domain" description="XPG-I" evidence="11">
    <location>
        <begin position="142"/>
        <end position="209"/>
    </location>
</feature>
<feature type="region of interest" description="Disordered" evidence="10">
    <location>
        <begin position="364"/>
        <end position="443"/>
    </location>
</feature>
<dbReference type="SUPFAM" id="SSF47807">
    <property type="entry name" value="5' to 3' exonuclease, C-terminal subdomain"/>
    <property type="match status" value="1"/>
</dbReference>
<evidence type="ECO:0000313" key="13">
    <source>
        <dbReference type="EMBL" id="CAH0373305.1"/>
    </source>
</evidence>
<dbReference type="EMBL" id="CAKKNE010000004">
    <property type="protein sequence ID" value="CAH0373305.1"/>
    <property type="molecule type" value="Genomic_DNA"/>
</dbReference>
<evidence type="ECO:0000259" key="11">
    <source>
        <dbReference type="SMART" id="SM00484"/>
    </source>
</evidence>
<evidence type="ECO:0008006" key="15">
    <source>
        <dbReference type="Google" id="ProtNLM"/>
    </source>
</evidence>
<dbReference type="InterPro" id="IPR006084">
    <property type="entry name" value="XPG/Rad2"/>
</dbReference>
<dbReference type="OrthoDB" id="26491at2759"/>
<evidence type="ECO:0000256" key="10">
    <source>
        <dbReference type="SAM" id="MobiDB-lite"/>
    </source>
</evidence>
<comment type="caution">
    <text evidence="13">The sequence shown here is derived from an EMBL/GenBank/DDBJ whole genome shotgun (WGS) entry which is preliminary data.</text>
</comment>
<dbReference type="PROSITE" id="PS00842">
    <property type="entry name" value="XPG_2"/>
    <property type="match status" value="1"/>
</dbReference>
<evidence type="ECO:0000256" key="3">
    <source>
        <dbReference type="ARBA" id="ARBA00022722"/>
    </source>
</evidence>
<dbReference type="InterPro" id="IPR006086">
    <property type="entry name" value="XPG-I_dom"/>
</dbReference>
<dbReference type="SMART" id="SM00484">
    <property type="entry name" value="XPGI"/>
    <property type="match status" value="1"/>
</dbReference>
<dbReference type="PANTHER" id="PTHR11081:SF65">
    <property type="entry name" value="DNA DAMAGE-INDUCIBLE PROTEIN DIN7-RELATED"/>
    <property type="match status" value="1"/>
</dbReference>
<reference evidence="13" key="1">
    <citation type="submission" date="2021-11" db="EMBL/GenBank/DDBJ databases">
        <authorList>
            <consortium name="Genoscope - CEA"/>
            <person name="William W."/>
        </authorList>
    </citation>
    <scope>NUCLEOTIDE SEQUENCE</scope>
</reference>
<evidence type="ECO:0000256" key="1">
    <source>
        <dbReference type="ARBA" id="ARBA00001946"/>
    </source>
</evidence>
<keyword evidence="2" id="KW-0597">Phosphoprotein</keyword>
<evidence type="ECO:0000256" key="6">
    <source>
        <dbReference type="ARBA" id="ARBA00022801"/>
    </source>
</evidence>
<dbReference type="InterPro" id="IPR019974">
    <property type="entry name" value="XPG_CS"/>
</dbReference>
<organism evidence="13 14">
    <name type="scientific">Pelagomonas calceolata</name>
    <dbReference type="NCBI Taxonomy" id="35677"/>
    <lineage>
        <taxon>Eukaryota</taxon>
        <taxon>Sar</taxon>
        <taxon>Stramenopiles</taxon>
        <taxon>Ochrophyta</taxon>
        <taxon>Pelagophyceae</taxon>
        <taxon>Pelagomonadales</taxon>
        <taxon>Pelagomonadaceae</taxon>
        <taxon>Pelagomonas</taxon>
    </lineage>
</organism>
<evidence type="ECO:0000256" key="5">
    <source>
        <dbReference type="ARBA" id="ARBA00022763"/>
    </source>
</evidence>
<comment type="cofactor">
    <cofactor evidence="1">
        <name>Mg(2+)</name>
        <dbReference type="ChEBI" id="CHEBI:18420"/>
    </cofactor>
</comment>
<feature type="compositionally biased region" description="Low complexity" evidence="10">
    <location>
        <begin position="327"/>
        <end position="337"/>
    </location>
</feature>
<dbReference type="SMART" id="SM00279">
    <property type="entry name" value="HhH2"/>
    <property type="match status" value="1"/>
</dbReference>
<feature type="region of interest" description="Disordered" evidence="10">
    <location>
        <begin position="327"/>
        <end position="352"/>
    </location>
</feature>
<evidence type="ECO:0000256" key="9">
    <source>
        <dbReference type="ARBA" id="ARBA00023204"/>
    </source>
</evidence>
<dbReference type="SMART" id="SM00485">
    <property type="entry name" value="XPGN"/>
    <property type="match status" value="1"/>
</dbReference>
<evidence type="ECO:0000313" key="14">
    <source>
        <dbReference type="Proteomes" id="UP000789595"/>
    </source>
</evidence>
<feature type="domain" description="XPG N-terminal" evidence="12">
    <location>
        <begin position="1"/>
        <end position="100"/>
    </location>
</feature>
<name>A0A8J2WML9_9STRA</name>
<dbReference type="GO" id="GO:0017108">
    <property type="term" value="F:5'-flap endonuclease activity"/>
    <property type="evidence" value="ECO:0007669"/>
    <property type="project" value="TreeGrafter"/>
</dbReference>
<keyword evidence="4" id="KW-0479">Metal-binding</keyword>
<dbReference type="Pfam" id="PF00752">
    <property type="entry name" value="XPG_N"/>
    <property type="match status" value="1"/>
</dbReference>
<protein>
    <recommendedName>
        <fullName evidence="15">Exonuclease 1</fullName>
    </recommendedName>
</protein>
<keyword evidence="8" id="KW-0496">Mitochondrion</keyword>
<dbReference type="InterPro" id="IPR029060">
    <property type="entry name" value="PIN-like_dom_sf"/>
</dbReference>
<keyword evidence="5" id="KW-0227">DNA damage</keyword>
<evidence type="ECO:0000256" key="2">
    <source>
        <dbReference type="ARBA" id="ARBA00022553"/>
    </source>
</evidence>
<gene>
    <name evidence="13" type="ORF">PECAL_4P04920</name>
</gene>
<dbReference type="GO" id="GO:0006281">
    <property type="term" value="P:DNA repair"/>
    <property type="evidence" value="ECO:0007669"/>
    <property type="project" value="UniProtKB-KW"/>
</dbReference>
<keyword evidence="3" id="KW-0540">Nuclease</keyword>
<proteinExistence type="predicted"/>
<keyword evidence="6" id="KW-0378">Hydrolase</keyword>
<dbReference type="PRINTS" id="PR00853">
    <property type="entry name" value="XPGRADSUPER"/>
</dbReference>
<keyword evidence="9" id="KW-0234">DNA repair</keyword>
<dbReference type="InterPro" id="IPR036279">
    <property type="entry name" value="5-3_exonuclease_C_sf"/>
</dbReference>
<accession>A0A8J2WML9</accession>
<dbReference type="PANTHER" id="PTHR11081">
    <property type="entry name" value="FLAP ENDONUCLEASE FAMILY MEMBER"/>
    <property type="match status" value="1"/>
</dbReference>
<dbReference type="GO" id="GO:0003677">
    <property type="term" value="F:DNA binding"/>
    <property type="evidence" value="ECO:0007669"/>
    <property type="project" value="InterPro"/>
</dbReference>